<sequence>MNAANRALRTQGTPSLNADGARIASRLGTFPLFQDADRGDLLTIAASGVELDAPAGWSLIWAKTPADKAYVILSGEVDIKLTDGKTVRLGAGDVVGEKAILEHKLRSATVVAATPLEVLHFTADAVTQLYADVPAFRAALDATLAKHAA</sequence>
<dbReference type="AlphaFoldDB" id="A0A4R1CDZ0"/>
<reference evidence="2 3" key="1">
    <citation type="submission" date="2019-03" db="EMBL/GenBank/DDBJ databases">
        <authorList>
            <person name="Kim M.K.M."/>
        </authorList>
    </citation>
    <scope>NUCLEOTIDE SEQUENCE [LARGE SCALE GENOMIC DNA]</scope>
    <source>
        <strain evidence="2 3">18JY15-6</strain>
    </source>
</reference>
<dbReference type="GO" id="GO:0003700">
    <property type="term" value="F:DNA-binding transcription factor activity"/>
    <property type="evidence" value="ECO:0007669"/>
    <property type="project" value="TreeGrafter"/>
</dbReference>
<dbReference type="InterPro" id="IPR000595">
    <property type="entry name" value="cNMP-bd_dom"/>
</dbReference>
<dbReference type="InterPro" id="IPR018490">
    <property type="entry name" value="cNMP-bd_dom_sf"/>
</dbReference>
<feature type="domain" description="Cyclic nucleotide-binding" evidence="1">
    <location>
        <begin position="32"/>
        <end position="147"/>
    </location>
</feature>
<dbReference type="Gene3D" id="2.60.120.10">
    <property type="entry name" value="Jelly Rolls"/>
    <property type="match status" value="1"/>
</dbReference>
<proteinExistence type="predicted"/>
<dbReference type="Proteomes" id="UP000295453">
    <property type="component" value="Unassembled WGS sequence"/>
</dbReference>
<keyword evidence="3" id="KW-1185">Reference proteome</keyword>
<dbReference type="PROSITE" id="PS00889">
    <property type="entry name" value="CNMP_BINDING_2"/>
    <property type="match status" value="1"/>
</dbReference>
<comment type="caution">
    <text evidence="2">The sequence shown here is derived from an EMBL/GenBank/DDBJ whole genome shotgun (WGS) entry which is preliminary data.</text>
</comment>
<dbReference type="RefSeq" id="WP_131582546.1">
    <property type="nucleotide sequence ID" value="NZ_SJZJ01000008.1"/>
</dbReference>
<dbReference type="EMBL" id="SJZJ01000008">
    <property type="protein sequence ID" value="TCJ29453.1"/>
    <property type="molecule type" value="Genomic_DNA"/>
</dbReference>
<dbReference type="Pfam" id="PF00027">
    <property type="entry name" value="cNMP_binding"/>
    <property type="match status" value="1"/>
</dbReference>
<dbReference type="InterPro" id="IPR014710">
    <property type="entry name" value="RmlC-like_jellyroll"/>
</dbReference>
<dbReference type="InterPro" id="IPR018488">
    <property type="entry name" value="cNMP-bd_CS"/>
</dbReference>
<evidence type="ECO:0000259" key="1">
    <source>
        <dbReference type="PROSITE" id="PS50042"/>
    </source>
</evidence>
<dbReference type="GO" id="GO:0005829">
    <property type="term" value="C:cytosol"/>
    <property type="evidence" value="ECO:0007669"/>
    <property type="project" value="TreeGrafter"/>
</dbReference>
<dbReference type="SUPFAM" id="SSF51206">
    <property type="entry name" value="cAMP-binding domain-like"/>
    <property type="match status" value="1"/>
</dbReference>
<gene>
    <name evidence="2" type="ORF">EPD65_06955</name>
</gene>
<dbReference type="InterPro" id="IPR050397">
    <property type="entry name" value="Env_Response_Regulators"/>
</dbReference>
<dbReference type="CDD" id="cd00038">
    <property type="entry name" value="CAP_ED"/>
    <property type="match status" value="1"/>
</dbReference>
<dbReference type="PANTHER" id="PTHR24567">
    <property type="entry name" value="CRP FAMILY TRANSCRIPTIONAL REGULATORY PROTEIN"/>
    <property type="match status" value="1"/>
</dbReference>
<accession>A0A4R1CDZ0</accession>
<evidence type="ECO:0000313" key="2">
    <source>
        <dbReference type="EMBL" id="TCJ29453.1"/>
    </source>
</evidence>
<protein>
    <submittedName>
        <fullName evidence="2">Cyclic nucleotide-binding domain-containing protein</fullName>
    </submittedName>
</protein>
<organism evidence="2 3">
    <name type="scientific">Nocardioides jejuensis</name>
    <dbReference type="NCBI Taxonomy" id="2502782"/>
    <lineage>
        <taxon>Bacteria</taxon>
        <taxon>Bacillati</taxon>
        <taxon>Actinomycetota</taxon>
        <taxon>Actinomycetes</taxon>
        <taxon>Propionibacteriales</taxon>
        <taxon>Nocardioidaceae</taxon>
        <taxon>Nocardioides</taxon>
    </lineage>
</organism>
<dbReference type="SMART" id="SM00100">
    <property type="entry name" value="cNMP"/>
    <property type="match status" value="1"/>
</dbReference>
<evidence type="ECO:0000313" key="3">
    <source>
        <dbReference type="Proteomes" id="UP000295453"/>
    </source>
</evidence>
<name>A0A4R1CDZ0_9ACTN</name>
<dbReference type="PROSITE" id="PS50042">
    <property type="entry name" value="CNMP_BINDING_3"/>
    <property type="match status" value="1"/>
</dbReference>
<dbReference type="PANTHER" id="PTHR24567:SF74">
    <property type="entry name" value="HTH-TYPE TRANSCRIPTIONAL REGULATOR ARCR"/>
    <property type="match status" value="1"/>
</dbReference>
<dbReference type="OrthoDB" id="4619743at2"/>